<dbReference type="GeneID" id="69008425"/>
<sequence>MATGSGSLWGPFLFKLPLAGDLQEYYQEVTSFNRFNQGRYGKIKCLPFNMNINGVTETFEWRATKAKERRLRHWWRRQPVHELVRIKNLNPSARGKRRNRPVGHSSDGGEIVAMINETRHAFEKGFEITFFGTGLMGVFGARWETMVVVTGITVWRVR</sequence>
<evidence type="ECO:0000313" key="2">
    <source>
        <dbReference type="Proteomes" id="UP000613401"/>
    </source>
</evidence>
<name>A0A8H4C8P6_COLGL</name>
<reference evidence="1" key="2">
    <citation type="submission" date="2020-03" db="EMBL/GenBank/DDBJ databases">
        <authorList>
            <person name="Fu F.-F."/>
            <person name="Chen J."/>
        </authorList>
    </citation>
    <scope>NUCLEOTIDE SEQUENCE</scope>
    <source>
        <strain evidence="1">Lc1</strain>
    </source>
</reference>
<accession>A0A8H4C8P6</accession>
<evidence type="ECO:0000313" key="1">
    <source>
        <dbReference type="EMBL" id="KAF3799216.1"/>
    </source>
</evidence>
<reference evidence="1" key="1">
    <citation type="journal article" date="2020" name="Phytopathology">
        <title>Genome sequence and comparative analysis of Colletotrichum gloeosporioides isolated from Liriodendron leaves.</title>
        <authorList>
            <person name="Fu F.F."/>
            <person name="Hao Z."/>
            <person name="Wang P."/>
            <person name="Lu Y."/>
            <person name="Xue L.J."/>
            <person name="Wei G."/>
            <person name="Tian Y."/>
            <person name="Baishi H."/>
            <person name="Xu H."/>
            <person name="Shi J."/>
            <person name="Cheng T."/>
            <person name="Wang G."/>
            <person name="Yi Y."/>
            <person name="Chen J."/>
        </authorList>
    </citation>
    <scope>NUCLEOTIDE SEQUENCE</scope>
    <source>
        <strain evidence="1">Lc1</strain>
    </source>
</reference>
<gene>
    <name evidence="1" type="ORF">GCG54_00001256</name>
</gene>
<keyword evidence="2" id="KW-1185">Reference proteome</keyword>
<dbReference type="RefSeq" id="XP_045258376.1">
    <property type="nucleotide sequence ID" value="XM_045401374.1"/>
</dbReference>
<comment type="caution">
    <text evidence="1">The sequence shown here is derived from an EMBL/GenBank/DDBJ whole genome shotgun (WGS) entry which is preliminary data.</text>
</comment>
<dbReference type="AlphaFoldDB" id="A0A8H4C8P6"/>
<dbReference type="Proteomes" id="UP000613401">
    <property type="component" value="Unassembled WGS sequence"/>
</dbReference>
<proteinExistence type="predicted"/>
<protein>
    <submittedName>
        <fullName evidence="1">Uncharacterized protein</fullName>
    </submittedName>
</protein>
<dbReference type="EMBL" id="WVTB01000085">
    <property type="protein sequence ID" value="KAF3799216.1"/>
    <property type="molecule type" value="Genomic_DNA"/>
</dbReference>
<organism evidence="1 2">
    <name type="scientific">Colletotrichum gloeosporioides</name>
    <name type="common">Anthracnose fungus</name>
    <name type="synonym">Glomerella cingulata</name>
    <dbReference type="NCBI Taxonomy" id="474922"/>
    <lineage>
        <taxon>Eukaryota</taxon>
        <taxon>Fungi</taxon>
        <taxon>Dikarya</taxon>
        <taxon>Ascomycota</taxon>
        <taxon>Pezizomycotina</taxon>
        <taxon>Sordariomycetes</taxon>
        <taxon>Hypocreomycetidae</taxon>
        <taxon>Glomerellales</taxon>
        <taxon>Glomerellaceae</taxon>
        <taxon>Colletotrichum</taxon>
        <taxon>Colletotrichum gloeosporioides species complex</taxon>
    </lineage>
</organism>